<name>A0A5P8E772_9BACT</name>
<accession>A0A5P8E772</accession>
<dbReference type="AlphaFoldDB" id="A0A5P8E772"/>
<evidence type="ECO:0000259" key="1">
    <source>
        <dbReference type="Pfam" id="PF00535"/>
    </source>
</evidence>
<dbReference type="PANTHER" id="PTHR43685:SF2">
    <property type="entry name" value="GLYCOSYLTRANSFERASE 2-LIKE DOMAIN-CONTAINING PROTEIN"/>
    <property type="match status" value="1"/>
</dbReference>
<evidence type="ECO:0000313" key="2">
    <source>
        <dbReference type="EMBL" id="QFQ12794.1"/>
    </source>
</evidence>
<dbReference type="InterPro" id="IPR050834">
    <property type="entry name" value="Glycosyltransf_2"/>
</dbReference>
<protein>
    <submittedName>
        <fullName evidence="2">Glycosyltransferase</fullName>
    </submittedName>
</protein>
<keyword evidence="3" id="KW-1185">Reference proteome</keyword>
<dbReference type="InterPro" id="IPR029044">
    <property type="entry name" value="Nucleotide-diphossugar_trans"/>
</dbReference>
<dbReference type="Pfam" id="PF00535">
    <property type="entry name" value="Glycos_transf_2"/>
    <property type="match status" value="1"/>
</dbReference>
<gene>
    <name evidence="2" type="ORF">C7Y71_007055</name>
</gene>
<dbReference type="EMBL" id="CP033459">
    <property type="protein sequence ID" value="QFQ12794.1"/>
    <property type="molecule type" value="Genomic_DNA"/>
</dbReference>
<keyword evidence="2" id="KW-0808">Transferase</keyword>
<organism evidence="2 3">
    <name type="scientific">Pseudoprevotella muciniphila</name>
    <dbReference type="NCBI Taxonomy" id="2133944"/>
    <lineage>
        <taxon>Bacteria</taxon>
        <taxon>Pseudomonadati</taxon>
        <taxon>Bacteroidota</taxon>
        <taxon>Bacteroidia</taxon>
        <taxon>Bacteroidales</taxon>
        <taxon>Prevotellaceae</taxon>
        <taxon>Pseudoprevotella</taxon>
    </lineage>
</organism>
<proteinExistence type="predicted"/>
<dbReference type="GO" id="GO:0016740">
    <property type="term" value="F:transferase activity"/>
    <property type="evidence" value="ECO:0007669"/>
    <property type="project" value="UniProtKB-KW"/>
</dbReference>
<sequence length="322" mass="37563">MEERTVSIVMCTYNGAKYIKEQLDSILAQTYPIHEIIIQDDISDDGTMEILQSYASDNDIIKIFKNEEKLGANANFHKALSRATGDYIAISDQDDIWESDKIAHQIEKIGDAMLCIGRSWYFTDDGSFIHNDQRIPNYKLGQFFFTGAPGHNILMKREILNLLPPDVSVRKVAMYDGTYAFIAAAHCSLIYTDKVLVRHRRHKEAETYKDFSRSLPGIGNFFYILRWCIKHYHEAKPHSDIYVEARLELLRSLNCDNEISHTAIRMMELHLKSGFWSKLRLGYLYSKNCNWLFKTEGFSLVKYIRGWLYPIMCLYSFRFKLK</sequence>
<feature type="domain" description="Glycosyltransferase 2-like" evidence="1">
    <location>
        <begin position="7"/>
        <end position="155"/>
    </location>
</feature>
<dbReference type="SUPFAM" id="SSF53448">
    <property type="entry name" value="Nucleotide-diphospho-sugar transferases"/>
    <property type="match status" value="1"/>
</dbReference>
<dbReference type="Proteomes" id="UP000249375">
    <property type="component" value="Chromosome"/>
</dbReference>
<dbReference type="OrthoDB" id="9802649at2"/>
<dbReference type="PANTHER" id="PTHR43685">
    <property type="entry name" value="GLYCOSYLTRANSFERASE"/>
    <property type="match status" value="1"/>
</dbReference>
<reference evidence="2 3" key="1">
    <citation type="submission" date="2018-11" db="EMBL/GenBank/DDBJ databases">
        <authorList>
            <person name="Na S.W."/>
            <person name="Baik M."/>
        </authorList>
    </citation>
    <scope>NUCLEOTIDE SEQUENCE [LARGE SCALE GENOMIC DNA]</scope>
    <source>
        <strain evidence="2 3">E39</strain>
    </source>
</reference>
<evidence type="ECO:0000313" key="3">
    <source>
        <dbReference type="Proteomes" id="UP000249375"/>
    </source>
</evidence>
<dbReference type="KEGG" id="alq:C7Y71_007055"/>
<dbReference type="RefSeq" id="WP_111898316.1">
    <property type="nucleotide sequence ID" value="NZ_CP033459.1"/>
</dbReference>
<dbReference type="InterPro" id="IPR001173">
    <property type="entry name" value="Glyco_trans_2-like"/>
</dbReference>
<dbReference type="Gene3D" id="3.90.550.10">
    <property type="entry name" value="Spore Coat Polysaccharide Biosynthesis Protein SpsA, Chain A"/>
    <property type="match status" value="1"/>
</dbReference>